<sequence>MTNLECNVKNCYYNKSSKCCRDGINVEGQDATVIDATYCGDFKEKTEGTTAQACHCSAGPEDTLDVSCKAKNCVFNDNSKCHADKITISGNGAKHESQTECGSFECGCK</sequence>
<organism evidence="2 3">
    <name type="scientific">Eubacterium ventriosum</name>
    <dbReference type="NCBI Taxonomy" id="39496"/>
    <lineage>
        <taxon>Bacteria</taxon>
        <taxon>Bacillati</taxon>
        <taxon>Bacillota</taxon>
        <taxon>Clostridia</taxon>
        <taxon>Eubacteriales</taxon>
        <taxon>Eubacteriaceae</taxon>
        <taxon>Eubacterium</taxon>
    </lineage>
</organism>
<dbReference type="AlphaFoldDB" id="A0A413RC00"/>
<dbReference type="RefSeq" id="WP_117969671.1">
    <property type="nucleotide sequence ID" value="NZ_CAUBDO010000040.1"/>
</dbReference>
<protein>
    <submittedName>
        <fullName evidence="2">DUF1540 domain-containing protein</fullName>
    </submittedName>
</protein>
<gene>
    <name evidence="2" type="ORF">DW944_03145</name>
</gene>
<comment type="caution">
    <text evidence="2">The sequence shown here is derived from an EMBL/GenBank/DDBJ whole genome shotgun (WGS) entry which is preliminary data.</text>
</comment>
<proteinExistence type="predicted"/>
<evidence type="ECO:0000259" key="1">
    <source>
        <dbReference type="Pfam" id="PF07561"/>
    </source>
</evidence>
<reference evidence="2 3" key="1">
    <citation type="submission" date="2018-08" db="EMBL/GenBank/DDBJ databases">
        <title>A genome reference for cultivated species of the human gut microbiota.</title>
        <authorList>
            <person name="Zou Y."/>
            <person name="Xue W."/>
            <person name="Luo G."/>
        </authorList>
    </citation>
    <scope>NUCLEOTIDE SEQUENCE [LARGE SCALE GENOMIC DNA]</scope>
    <source>
        <strain evidence="2 3">AM44-11BH</strain>
    </source>
</reference>
<name>A0A413RC00_9FIRM</name>
<dbReference type="InterPro" id="IPR011437">
    <property type="entry name" value="DUF1540"/>
</dbReference>
<feature type="domain" description="DUF1540" evidence="1">
    <location>
        <begin position="5"/>
        <end position="42"/>
    </location>
</feature>
<dbReference type="Proteomes" id="UP000284779">
    <property type="component" value="Unassembled WGS sequence"/>
</dbReference>
<feature type="domain" description="DUF1540" evidence="1">
    <location>
        <begin position="66"/>
        <end position="104"/>
    </location>
</feature>
<evidence type="ECO:0000313" key="2">
    <source>
        <dbReference type="EMBL" id="RHA20147.1"/>
    </source>
</evidence>
<dbReference type="Pfam" id="PF07561">
    <property type="entry name" value="DUF1540"/>
    <property type="match status" value="2"/>
</dbReference>
<dbReference type="EMBL" id="QSFD01000002">
    <property type="protein sequence ID" value="RHA20147.1"/>
    <property type="molecule type" value="Genomic_DNA"/>
</dbReference>
<keyword evidence="3" id="KW-1185">Reference proteome</keyword>
<accession>A0A413RC00</accession>
<evidence type="ECO:0000313" key="3">
    <source>
        <dbReference type="Proteomes" id="UP000284779"/>
    </source>
</evidence>